<sequence length="156" mass="17878">MFFFHSSELFYRYSFQVERAEISTPSTAQSRGKHLPNKGGPSRQRPKTAQVTVAPTAEASSNAGTSTSGEATLSDQIRVLQEKNKKKLRVAKAYAEQNRKLKERLKQMREEFYELRRNRVKNESGATSPSPHLNGALQIFVIFVFQFQIFDQFMEI</sequence>
<keyword evidence="1" id="KW-0175">Coiled coil</keyword>
<proteinExistence type="predicted"/>
<protein>
    <submittedName>
        <fullName evidence="3">Uncharacterized protein</fullName>
    </submittedName>
</protein>
<evidence type="ECO:0000256" key="1">
    <source>
        <dbReference type="SAM" id="Coils"/>
    </source>
</evidence>
<organism evidence="3 4">
    <name type="scientific">Ancylostoma caninum</name>
    <name type="common">Dog hookworm</name>
    <dbReference type="NCBI Taxonomy" id="29170"/>
    <lineage>
        <taxon>Eukaryota</taxon>
        <taxon>Metazoa</taxon>
        <taxon>Ecdysozoa</taxon>
        <taxon>Nematoda</taxon>
        <taxon>Chromadorea</taxon>
        <taxon>Rhabditida</taxon>
        <taxon>Rhabditina</taxon>
        <taxon>Rhabditomorpha</taxon>
        <taxon>Strongyloidea</taxon>
        <taxon>Ancylostomatidae</taxon>
        <taxon>Ancylostomatinae</taxon>
        <taxon>Ancylostoma</taxon>
    </lineage>
</organism>
<comment type="caution">
    <text evidence="3">The sequence shown here is derived from an EMBL/GenBank/DDBJ whole genome shotgun (WGS) entry which is preliminary data.</text>
</comment>
<evidence type="ECO:0000313" key="4">
    <source>
        <dbReference type="Proteomes" id="UP000252519"/>
    </source>
</evidence>
<dbReference type="Proteomes" id="UP000252519">
    <property type="component" value="Unassembled WGS sequence"/>
</dbReference>
<evidence type="ECO:0000313" key="3">
    <source>
        <dbReference type="EMBL" id="RCN42273.1"/>
    </source>
</evidence>
<reference evidence="3 4" key="1">
    <citation type="submission" date="2014-10" db="EMBL/GenBank/DDBJ databases">
        <title>Draft genome of the hookworm Ancylostoma caninum.</title>
        <authorList>
            <person name="Mitreva M."/>
        </authorList>
    </citation>
    <scope>NUCLEOTIDE SEQUENCE [LARGE SCALE GENOMIC DNA]</scope>
    <source>
        <strain evidence="3 4">Baltimore</strain>
    </source>
</reference>
<feature type="compositionally biased region" description="Polar residues" evidence="2">
    <location>
        <begin position="47"/>
        <end position="74"/>
    </location>
</feature>
<feature type="coiled-coil region" evidence="1">
    <location>
        <begin position="91"/>
        <end position="118"/>
    </location>
</feature>
<dbReference type="EMBL" id="JOJR01000202">
    <property type="protein sequence ID" value="RCN42273.1"/>
    <property type="molecule type" value="Genomic_DNA"/>
</dbReference>
<feature type="region of interest" description="Disordered" evidence="2">
    <location>
        <begin position="22"/>
        <end position="74"/>
    </location>
</feature>
<gene>
    <name evidence="3" type="ORF">ANCCAN_11758</name>
</gene>
<keyword evidence="4" id="KW-1185">Reference proteome</keyword>
<accession>A0A368GCY8</accession>
<evidence type="ECO:0000256" key="2">
    <source>
        <dbReference type="SAM" id="MobiDB-lite"/>
    </source>
</evidence>
<dbReference type="OrthoDB" id="5877253at2759"/>
<name>A0A368GCY8_ANCCA</name>
<dbReference type="AlphaFoldDB" id="A0A368GCY8"/>